<evidence type="ECO:0000313" key="1">
    <source>
        <dbReference type="EMBL" id="MFF3570134.1"/>
    </source>
</evidence>
<dbReference type="Proteomes" id="UP001601992">
    <property type="component" value="Unassembled WGS sequence"/>
</dbReference>
<proteinExistence type="predicted"/>
<reference evidence="1 2" key="1">
    <citation type="submission" date="2024-10" db="EMBL/GenBank/DDBJ databases">
        <title>The Natural Products Discovery Center: Release of the First 8490 Sequenced Strains for Exploring Actinobacteria Biosynthetic Diversity.</title>
        <authorList>
            <person name="Kalkreuter E."/>
            <person name="Kautsar S.A."/>
            <person name="Yang D."/>
            <person name="Bader C.D."/>
            <person name="Teijaro C.N."/>
            <person name="Fluegel L."/>
            <person name="Davis C.M."/>
            <person name="Simpson J.R."/>
            <person name="Lauterbach L."/>
            <person name="Steele A.D."/>
            <person name="Gui C."/>
            <person name="Meng S."/>
            <person name="Li G."/>
            <person name="Viehrig K."/>
            <person name="Ye F."/>
            <person name="Su P."/>
            <person name="Kiefer A.F."/>
            <person name="Nichols A."/>
            <person name="Cepeda A.J."/>
            <person name="Yan W."/>
            <person name="Fan B."/>
            <person name="Jiang Y."/>
            <person name="Adhikari A."/>
            <person name="Zheng C.-J."/>
            <person name="Schuster L."/>
            <person name="Cowan T.M."/>
            <person name="Smanski M.J."/>
            <person name="Chevrette M.G."/>
            <person name="De Carvalho L.P.S."/>
            <person name="Shen B."/>
        </authorList>
    </citation>
    <scope>NUCLEOTIDE SEQUENCE [LARGE SCALE GENOMIC DNA]</scope>
    <source>
        <strain evidence="1 2">NPDC002593</strain>
    </source>
</reference>
<keyword evidence="2" id="KW-1185">Reference proteome</keyword>
<dbReference type="Gene3D" id="1.10.10.60">
    <property type="entry name" value="Homeodomain-like"/>
    <property type="match status" value="1"/>
</dbReference>
<dbReference type="EMBL" id="JBIAQY010000006">
    <property type="protein sequence ID" value="MFF3570134.1"/>
    <property type="molecule type" value="Genomic_DNA"/>
</dbReference>
<dbReference type="SUPFAM" id="SSF109709">
    <property type="entry name" value="KorB DNA-binding domain-like"/>
    <property type="match status" value="1"/>
</dbReference>
<evidence type="ECO:0000313" key="2">
    <source>
        <dbReference type="Proteomes" id="UP001601992"/>
    </source>
</evidence>
<comment type="caution">
    <text evidence="1">The sequence shown here is derived from an EMBL/GenBank/DDBJ whole genome shotgun (WGS) entry which is preliminary data.</text>
</comment>
<protein>
    <submittedName>
        <fullName evidence="1">Helix-turn-helix domain-containing protein</fullName>
    </submittedName>
</protein>
<dbReference type="Pfam" id="PF13384">
    <property type="entry name" value="HTH_23"/>
    <property type="match status" value="1"/>
</dbReference>
<accession>A0ABW6S342</accession>
<dbReference type="RefSeq" id="WP_083895483.1">
    <property type="nucleotide sequence ID" value="NZ_JBIAQY010000006.1"/>
</dbReference>
<gene>
    <name evidence="1" type="ORF">ACFYXQ_20355</name>
</gene>
<sequence>MVLCDRDPAGRRNPTEVANILARHHDHGRTPTQIARETGRSRSTISRIISDAALLEQFC</sequence>
<organism evidence="1 2">
    <name type="scientific">Nocardia jiangxiensis</name>
    <dbReference type="NCBI Taxonomy" id="282685"/>
    <lineage>
        <taxon>Bacteria</taxon>
        <taxon>Bacillati</taxon>
        <taxon>Actinomycetota</taxon>
        <taxon>Actinomycetes</taxon>
        <taxon>Mycobacteriales</taxon>
        <taxon>Nocardiaceae</taxon>
        <taxon>Nocardia</taxon>
    </lineage>
</organism>
<name>A0ABW6S342_9NOCA</name>